<feature type="domain" description="Transposase IS204/IS1001/IS1096/IS1165 DDE" evidence="1">
    <location>
        <begin position="51"/>
        <end position="148"/>
    </location>
</feature>
<evidence type="ECO:0000259" key="1">
    <source>
        <dbReference type="Pfam" id="PF01610"/>
    </source>
</evidence>
<comment type="caution">
    <text evidence="2">The sequence shown here is derived from an EMBL/GenBank/DDBJ whole genome shotgun (WGS) entry which is preliminary data.</text>
</comment>
<dbReference type="Proteomes" id="UP001165079">
    <property type="component" value="Unassembled WGS sequence"/>
</dbReference>
<dbReference type="PANTHER" id="PTHR33498:SF1">
    <property type="entry name" value="TRANSPOSASE FOR INSERTION SEQUENCE ELEMENT IS1557"/>
    <property type="match status" value="1"/>
</dbReference>
<name>A0A9W6SM00_9ACTN</name>
<dbReference type="RefSeq" id="WP_285663530.1">
    <property type="nucleotide sequence ID" value="NZ_BSTX01000002.1"/>
</dbReference>
<dbReference type="Pfam" id="PF01610">
    <property type="entry name" value="DDE_Tnp_ISL3"/>
    <property type="match status" value="1"/>
</dbReference>
<dbReference type="InterPro" id="IPR047951">
    <property type="entry name" value="Transpos_ISL3"/>
</dbReference>
<evidence type="ECO:0000313" key="2">
    <source>
        <dbReference type="EMBL" id="GLZ78372.1"/>
    </source>
</evidence>
<dbReference type="InterPro" id="IPR002560">
    <property type="entry name" value="Transposase_DDE"/>
</dbReference>
<protein>
    <recommendedName>
        <fullName evidence="1">Transposase IS204/IS1001/IS1096/IS1165 DDE domain-containing protein</fullName>
    </recommendedName>
</protein>
<reference evidence="2" key="1">
    <citation type="submission" date="2023-03" db="EMBL/GenBank/DDBJ databases">
        <title>Actinorhabdospora filicis NBRC 111898.</title>
        <authorList>
            <person name="Ichikawa N."/>
            <person name="Sato H."/>
            <person name="Tonouchi N."/>
        </authorList>
    </citation>
    <scope>NUCLEOTIDE SEQUENCE</scope>
    <source>
        <strain evidence="2">NBRC 111898</strain>
    </source>
</reference>
<accession>A0A9W6SM00</accession>
<dbReference type="AlphaFoldDB" id="A0A9W6SM00"/>
<dbReference type="EMBL" id="BSTX01000002">
    <property type="protein sequence ID" value="GLZ78372.1"/>
    <property type="molecule type" value="Genomic_DNA"/>
</dbReference>
<evidence type="ECO:0000313" key="3">
    <source>
        <dbReference type="Proteomes" id="UP001165079"/>
    </source>
</evidence>
<dbReference type="PANTHER" id="PTHR33498">
    <property type="entry name" value="TRANSPOSASE FOR INSERTION SEQUENCE ELEMENT IS1557"/>
    <property type="match status" value="1"/>
</dbReference>
<sequence length="167" mass="18441">MRDALTRIALPPGGRAGARLAFGLAMSASRDSQLRLIRALPDPQHQTPRALGVDESALRKGHTYATILVDVTARRPIDVLPERSTDSFAAWPSKRRGVQVICRDRAGCYAEGAVRGAPKPLQVADRWHLWNNLSTAVEKVVRRAHARLWPCDDREIVDLAVPQRTPG</sequence>
<keyword evidence="3" id="KW-1185">Reference proteome</keyword>
<gene>
    <name evidence="2" type="ORF">Afil01_31790</name>
</gene>
<proteinExistence type="predicted"/>
<organism evidence="2 3">
    <name type="scientific">Actinorhabdospora filicis</name>
    <dbReference type="NCBI Taxonomy" id="1785913"/>
    <lineage>
        <taxon>Bacteria</taxon>
        <taxon>Bacillati</taxon>
        <taxon>Actinomycetota</taxon>
        <taxon>Actinomycetes</taxon>
        <taxon>Micromonosporales</taxon>
        <taxon>Micromonosporaceae</taxon>
        <taxon>Actinorhabdospora</taxon>
    </lineage>
</organism>